<protein>
    <submittedName>
        <fullName evidence="2">Phosphate uptake regulator PhoU</fullName>
    </submittedName>
</protein>
<gene>
    <name evidence="2" type="ORF">ENV17_05080</name>
</gene>
<dbReference type="Gene3D" id="1.20.58.220">
    <property type="entry name" value="Phosphate transport system protein phou homolog 2, domain 2"/>
    <property type="match status" value="1"/>
</dbReference>
<evidence type="ECO:0000313" key="2">
    <source>
        <dbReference type="EMBL" id="HGI43737.1"/>
    </source>
</evidence>
<dbReference type="Pfam" id="PF04014">
    <property type="entry name" value="MazE_antitoxin"/>
    <property type="match status" value="1"/>
</dbReference>
<dbReference type="GO" id="GO:0003677">
    <property type="term" value="F:DNA binding"/>
    <property type="evidence" value="ECO:0007669"/>
    <property type="project" value="InterPro"/>
</dbReference>
<dbReference type="GO" id="GO:0045936">
    <property type="term" value="P:negative regulation of phosphate metabolic process"/>
    <property type="evidence" value="ECO:0007669"/>
    <property type="project" value="InterPro"/>
</dbReference>
<dbReference type="InterPro" id="IPR026022">
    <property type="entry name" value="PhoU_dom"/>
</dbReference>
<dbReference type="PANTHER" id="PTHR42930">
    <property type="entry name" value="PHOSPHATE-SPECIFIC TRANSPORT SYSTEM ACCESSORY PROTEIN PHOU"/>
    <property type="match status" value="1"/>
</dbReference>
<reference evidence="2" key="1">
    <citation type="journal article" date="2020" name="mSystems">
        <title>Genome- and Community-Level Interaction Insights into Carbon Utilization and Element Cycling Functions of Hydrothermarchaeota in Hydrothermal Sediment.</title>
        <authorList>
            <person name="Zhou Z."/>
            <person name="Liu Y."/>
            <person name="Xu W."/>
            <person name="Pan J."/>
            <person name="Luo Z.H."/>
            <person name="Li M."/>
        </authorList>
    </citation>
    <scope>NUCLEOTIDE SEQUENCE [LARGE SCALE GENOMIC DNA]</scope>
    <source>
        <strain evidence="2">SpSt-735</strain>
    </source>
</reference>
<evidence type="ECO:0000259" key="1">
    <source>
        <dbReference type="SMART" id="SM00966"/>
    </source>
</evidence>
<dbReference type="InterPro" id="IPR038078">
    <property type="entry name" value="PhoU-like_sf"/>
</dbReference>
<organism evidence="2">
    <name type="scientific">Thermofilum pendens</name>
    <dbReference type="NCBI Taxonomy" id="2269"/>
    <lineage>
        <taxon>Archaea</taxon>
        <taxon>Thermoproteota</taxon>
        <taxon>Thermoprotei</taxon>
        <taxon>Thermofilales</taxon>
        <taxon>Thermofilaceae</taxon>
        <taxon>Thermofilum</taxon>
    </lineage>
</organism>
<dbReference type="GO" id="GO:0030643">
    <property type="term" value="P:intracellular phosphate ion homeostasis"/>
    <property type="evidence" value="ECO:0007669"/>
    <property type="project" value="InterPro"/>
</dbReference>
<accession>A0A7C4BA75</accession>
<dbReference type="PANTHER" id="PTHR42930:SF2">
    <property type="entry name" value="PHOU DOMAIN-CONTAINING PROTEIN"/>
    <property type="match status" value="1"/>
</dbReference>
<dbReference type="Pfam" id="PF01895">
    <property type="entry name" value="PhoU"/>
    <property type="match status" value="1"/>
</dbReference>
<feature type="domain" description="SpoVT-AbrB" evidence="1">
    <location>
        <begin position="13"/>
        <end position="59"/>
    </location>
</feature>
<dbReference type="SMART" id="SM00966">
    <property type="entry name" value="SpoVT_AbrB"/>
    <property type="match status" value="1"/>
</dbReference>
<dbReference type="InterPro" id="IPR007159">
    <property type="entry name" value="SpoVT-AbrB_dom"/>
</dbReference>
<proteinExistence type="predicted"/>
<dbReference type="EMBL" id="DTFI01000114">
    <property type="protein sequence ID" value="HGI43737.1"/>
    <property type="molecule type" value="Genomic_DNA"/>
</dbReference>
<dbReference type="SUPFAM" id="SSF109755">
    <property type="entry name" value="PhoU-like"/>
    <property type="match status" value="1"/>
</dbReference>
<comment type="caution">
    <text evidence="2">The sequence shown here is derived from an EMBL/GenBank/DDBJ whole genome shotgun (WGS) entry which is preliminary data.</text>
</comment>
<dbReference type="InterPro" id="IPR028366">
    <property type="entry name" value="PhoU"/>
</dbReference>
<sequence length="338" mass="38063">MTAATRFVRRVQLTGGSTYIVSIPKEWASIVGIEKGSQVVLQLEPDGSIRLKPSTRRPQVLLEAEVRAGEGVSRGAVVREVLSKYLLGYKSIRVKIEREDVELRKMLREIMVSRLIGAEVMHEDSRELAIQVLVNVEDIPVPDVVAKMRDAAQGMIEDPIALLKGERRDIDLEEVAARDDIVDKLYFYGLRQLYSAVRGFAGLEEIGLSRLEEILPYAMVLKNLERISDHAAFIARMLHQMPKEPPGRGELAEAAEAVAAFFRQSVDAFLSRDRSAANKLLDIDAGRLREHDRELANRLLKGYDTDLLVNLRSIIGSYRRIVEYSSDILEVVIDLTER</sequence>
<name>A0A7C4BA75_THEPE</name>
<dbReference type="AlphaFoldDB" id="A0A7C4BA75"/>